<reference evidence="4" key="1">
    <citation type="submission" date="2017-07" db="EMBL/GenBank/DDBJ databases">
        <title>Brachybacterium sp. VR2415.</title>
        <authorList>
            <person name="Tak E.J."/>
            <person name="Bae J.-W."/>
        </authorList>
    </citation>
    <scope>NUCLEOTIDE SEQUENCE [LARGE SCALE GENOMIC DNA]</scope>
    <source>
        <strain evidence="4">VR2415</strain>
    </source>
</reference>
<feature type="region of interest" description="Disordered" evidence="1">
    <location>
        <begin position="110"/>
        <end position="129"/>
    </location>
</feature>
<name>A0A220UB59_9MICO</name>
<dbReference type="KEGG" id="brv:CFK39_04880"/>
<accession>A0A220UB59</accession>
<dbReference type="RefSeq" id="WP_089064517.1">
    <property type="nucleotide sequence ID" value="NZ_CP022316.1"/>
</dbReference>
<evidence type="ECO:0000313" key="3">
    <source>
        <dbReference type="EMBL" id="ASK65275.1"/>
    </source>
</evidence>
<dbReference type="GO" id="GO:0003676">
    <property type="term" value="F:nucleic acid binding"/>
    <property type="evidence" value="ECO:0007669"/>
    <property type="project" value="InterPro"/>
</dbReference>
<evidence type="ECO:0000256" key="1">
    <source>
        <dbReference type="SAM" id="MobiDB-lite"/>
    </source>
</evidence>
<dbReference type="GO" id="GO:0008270">
    <property type="term" value="F:zinc ion binding"/>
    <property type="evidence" value="ECO:0007669"/>
    <property type="project" value="InterPro"/>
</dbReference>
<dbReference type="Proteomes" id="UP000198398">
    <property type="component" value="Chromosome"/>
</dbReference>
<evidence type="ECO:0000313" key="4">
    <source>
        <dbReference type="Proteomes" id="UP000198398"/>
    </source>
</evidence>
<dbReference type="CDD" id="cd00085">
    <property type="entry name" value="HNHc"/>
    <property type="match status" value="1"/>
</dbReference>
<dbReference type="Pfam" id="PF01844">
    <property type="entry name" value="HNH"/>
    <property type="match status" value="1"/>
</dbReference>
<sequence length="372" mass="41089">MAWEWTEDELVLACALVRDNSWRGLRATDPRVKELSALLRRSTTHPFEGRPDTFRSTNSVQRKTWDLATQHPSYTGKPTRGNRLDAKVLNRFLTDGELMELRVRSVRGRLGSPTLSDHTAPDATDPMPEASTRNVWTAEEMILAADVADDLTWGPVNATKPEVIALSKLLRSAEIHPGASADPRFRSPSSVGMKINNLRAAHPSHSGKGLRSSKAEEPIVRDFVADRDVMKDAAAEIRRRVAANGAPDEDLPTPDEELIGAAAEGGARAVRVLRRERDPKLRRAKLAQVRADGKAIACEVCDFDFGTRYGPRGNGYIEVHHKLPLHVSGPVRTTLDDLALLCANCHRMIHVGNWISVEDLQEIHRSAEAALP</sequence>
<feature type="domain" description="HNH nuclease" evidence="2">
    <location>
        <begin position="283"/>
        <end position="347"/>
    </location>
</feature>
<keyword evidence="4" id="KW-1185">Reference proteome</keyword>
<dbReference type="OrthoDB" id="9802640at2"/>
<dbReference type="AlphaFoldDB" id="A0A220UB59"/>
<organism evidence="3 4">
    <name type="scientific">Brachybacterium avium</name>
    <dbReference type="NCBI Taxonomy" id="2017485"/>
    <lineage>
        <taxon>Bacteria</taxon>
        <taxon>Bacillati</taxon>
        <taxon>Actinomycetota</taxon>
        <taxon>Actinomycetes</taxon>
        <taxon>Micrococcales</taxon>
        <taxon>Dermabacteraceae</taxon>
        <taxon>Brachybacterium</taxon>
    </lineage>
</organism>
<evidence type="ECO:0000259" key="2">
    <source>
        <dbReference type="SMART" id="SM00507"/>
    </source>
</evidence>
<gene>
    <name evidence="3" type="ORF">CFK39_04880</name>
</gene>
<dbReference type="GO" id="GO:0004519">
    <property type="term" value="F:endonuclease activity"/>
    <property type="evidence" value="ECO:0007669"/>
    <property type="project" value="InterPro"/>
</dbReference>
<proteinExistence type="predicted"/>
<feature type="region of interest" description="Disordered" evidence="1">
    <location>
        <begin position="44"/>
        <end position="81"/>
    </location>
</feature>
<dbReference type="InterPro" id="IPR002711">
    <property type="entry name" value="HNH"/>
</dbReference>
<dbReference type="InterPro" id="IPR003615">
    <property type="entry name" value="HNH_nuc"/>
</dbReference>
<dbReference type="SMART" id="SM00507">
    <property type="entry name" value="HNHc"/>
    <property type="match status" value="1"/>
</dbReference>
<dbReference type="EMBL" id="CP022316">
    <property type="protein sequence ID" value="ASK65275.1"/>
    <property type="molecule type" value="Genomic_DNA"/>
</dbReference>
<protein>
    <recommendedName>
        <fullName evidence="2">HNH nuclease domain-containing protein</fullName>
    </recommendedName>
</protein>